<dbReference type="GO" id="GO:0003676">
    <property type="term" value="F:nucleic acid binding"/>
    <property type="evidence" value="ECO:0007669"/>
    <property type="project" value="InterPro"/>
</dbReference>
<name>A0A0G4IMF2_PLABS</name>
<reference evidence="8 10" key="1">
    <citation type="submission" date="2015-02" db="EMBL/GenBank/DDBJ databases">
        <authorList>
            <person name="Chooi Y.-H."/>
        </authorList>
    </citation>
    <scope>NUCLEOTIDE SEQUENCE [LARGE SCALE GENOMIC DNA]</scope>
    <source>
        <strain evidence="8">E3</strain>
    </source>
</reference>
<evidence type="ECO:0000313" key="10">
    <source>
        <dbReference type="Proteomes" id="UP000039324"/>
    </source>
</evidence>
<keyword evidence="10" id="KW-1185">Reference proteome</keyword>
<comment type="subcellular location">
    <subcellularLocation>
        <location evidence="1">Nucleus</location>
    </subcellularLocation>
</comment>
<comment type="similarity">
    <text evidence="2">Belongs to the eukaryotic/archaeal PrmC-related family.</text>
</comment>
<dbReference type="PANTHER" id="PTHR45875">
    <property type="entry name" value="METHYLTRANSFERASE N6AMT1"/>
    <property type="match status" value="1"/>
</dbReference>
<dbReference type="EMBL" id="CDSF01000057">
    <property type="protein sequence ID" value="CEO96426.1"/>
    <property type="molecule type" value="Genomic_DNA"/>
</dbReference>
<evidence type="ECO:0000256" key="6">
    <source>
        <dbReference type="ARBA" id="ARBA00023242"/>
    </source>
</evidence>
<evidence type="ECO:0000313" key="11">
    <source>
        <dbReference type="Proteomes" id="UP000290189"/>
    </source>
</evidence>
<dbReference type="InterPro" id="IPR004557">
    <property type="entry name" value="PrmC-related"/>
</dbReference>
<dbReference type="OrthoDB" id="406152at2759"/>
<dbReference type="InterPro" id="IPR052190">
    <property type="entry name" value="Euk-Arch_PrmC-MTase"/>
</dbReference>
<dbReference type="FunFam" id="3.40.50.150:FF:000077">
    <property type="entry name" value="HemK methyltransferase family member 2"/>
    <property type="match status" value="1"/>
</dbReference>
<dbReference type="InterPro" id="IPR007848">
    <property type="entry name" value="Small_mtfrase_dom"/>
</dbReference>
<dbReference type="Proteomes" id="UP000290189">
    <property type="component" value="Unassembled WGS sequence"/>
</dbReference>
<dbReference type="GO" id="GO:0008757">
    <property type="term" value="F:S-adenosylmethionine-dependent methyltransferase activity"/>
    <property type="evidence" value="ECO:0007669"/>
    <property type="project" value="TreeGrafter"/>
</dbReference>
<gene>
    <name evidence="8" type="ORF">PBRA_005097</name>
    <name evidence="9" type="ORF">PLBR_LOCUS6581</name>
</gene>
<keyword evidence="3" id="KW-0489">Methyltransferase</keyword>
<sequence>MTTAAGPGDPDVAHLTSADFDHVYEMGEDTFLLMSVLDDHIAALCANAAPRVCVEIGSGSGIVSAHLSNLIRYHSARRPIIFATDVNEKAAEATSKTFAKNAVRGEVIVTDLASALERRLSHRVDVLVFNPPYVPSPASELRRRDLTAAWAGGINGAEVIERFLPAIDKLLSPHGMLFLVLIEANLPDVIFAKLESQGFHCQTLARRHVAGERLRITGITRQQ</sequence>
<proteinExistence type="inferred from homology"/>
<dbReference type="EMBL" id="OVEO01000011">
    <property type="protein sequence ID" value="SPQ99366.1"/>
    <property type="molecule type" value="Genomic_DNA"/>
</dbReference>
<dbReference type="GO" id="GO:0005634">
    <property type="term" value="C:nucleus"/>
    <property type="evidence" value="ECO:0007669"/>
    <property type="project" value="UniProtKB-SubCell"/>
</dbReference>
<keyword evidence="6" id="KW-0539">Nucleus</keyword>
<dbReference type="InterPro" id="IPR029063">
    <property type="entry name" value="SAM-dependent_MTases_sf"/>
</dbReference>
<evidence type="ECO:0000256" key="1">
    <source>
        <dbReference type="ARBA" id="ARBA00004123"/>
    </source>
</evidence>
<evidence type="ECO:0000313" key="9">
    <source>
        <dbReference type="EMBL" id="SPQ99366.1"/>
    </source>
</evidence>
<organism evidence="8 10">
    <name type="scientific">Plasmodiophora brassicae</name>
    <name type="common">Clubroot disease agent</name>
    <dbReference type="NCBI Taxonomy" id="37360"/>
    <lineage>
        <taxon>Eukaryota</taxon>
        <taxon>Sar</taxon>
        <taxon>Rhizaria</taxon>
        <taxon>Endomyxa</taxon>
        <taxon>Phytomyxea</taxon>
        <taxon>Plasmodiophorida</taxon>
        <taxon>Plasmodiophoridae</taxon>
        <taxon>Plasmodiophora</taxon>
    </lineage>
</organism>
<keyword evidence="5" id="KW-0949">S-adenosyl-L-methionine</keyword>
<feature type="domain" description="Methyltransferase small" evidence="7">
    <location>
        <begin position="34"/>
        <end position="134"/>
    </location>
</feature>
<reference evidence="9 11" key="2">
    <citation type="submission" date="2018-03" db="EMBL/GenBank/DDBJ databases">
        <authorList>
            <person name="Fogelqvist J."/>
        </authorList>
    </citation>
    <scope>NUCLEOTIDE SEQUENCE [LARGE SCALE GENOMIC DNA]</scope>
</reference>
<dbReference type="GO" id="GO:0008276">
    <property type="term" value="F:protein methyltransferase activity"/>
    <property type="evidence" value="ECO:0007669"/>
    <property type="project" value="TreeGrafter"/>
</dbReference>
<evidence type="ECO:0000256" key="5">
    <source>
        <dbReference type="ARBA" id="ARBA00022691"/>
    </source>
</evidence>
<keyword evidence="9" id="KW-0496">Mitochondrion</keyword>
<dbReference type="SUPFAM" id="SSF53335">
    <property type="entry name" value="S-adenosyl-L-methionine-dependent methyltransferases"/>
    <property type="match status" value="1"/>
</dbReference>
<evidence type="ECO:0000259" key="7">
    <source>
        <dbReference type="Pfam" id="PF05175"/>
    </source>
</evidence>
<protein>
    <recommendedName>
        <fullName evidence="7">Methyltransferase small domain-containing protein</fullName>
    </recommendedName>
</protein>
<keyword evidence="4" id="KW-0808">Transferase</keyword>
<accession>A0A0G4IMF2</accession>
<dbReference type="GO" id="GO:0035657">
    <property type="term" value="C:eRF1 methyltransferase complex"/>
    <property type="evidence" value="ECO:0007669"/>
    <property type="project" value="TreeGrafter"/>
</dbReference>
<dbReference type="PROSITE" id="PS00092">
    <property type="entry name" value="N6_MTASE"/>
    <property type="match status" value="1"/>
</dbReference>
<evidence type="ECO:0000256" key="3">
    <source>
        <dbReference type="ARBA" id="ARBA00022603"/>
    </source>
</evidence>
<dbReference type="CDD" id="cd02440">
    <property type="entry name" value="AdoMet_MTases"/>
    <property type="match status" value="1"/>
</dbReference>
<dbReference type="AlphaFoldDB" id="A0A0G4IMF2"/>
<dbReference type="OMA" id="EWDDWME"/>
<evidence type="ECO:0000313" key="8">
    <source>
        <dbReference type="EMBL" id="CEO96426.1"/>
    </source>
</evidence>
<dbReference type="InterPro" id="IPR002052">
    <property type="entry name" value="DNA_methylase_N6_adenine_CS"/>
</dbReference>
<dbReference type="PANTHER" id="PTHR45875:SF1">
    <property type="entry name" value="METHYLTRANSFERASE N6AMT1"/>
    <property type="match status" value="1"/>
</dbReference>
<dbReference type="Pfam" id="PF05175">
    <property type="entry name" value="MTS"/>
    <property type="match status" value="1"/>
</dbReference>
<dbReference type="Proteomes" id="UP000039324">
    <property type="component" value="Unassembled WGS sequence"/>
</dbReference>
<dbReference type="STRING" id="37360.A0A0G4IMF2"/>
<evidence type="ECO:0000256" key="4">
    <source>
        <dbReference type="ARBA" id="ARBA00022679"/>
    </source>
</evidence>
<dbReference type="GO" id="GO:0032259">
    <property type="term" value="P:methylation"/>
    <property type="evidence" value="ECO:0007669"/>
    <property type="project" value="UniProtKB-KW"/>
</dbReference>
<evidence type="ECO:0000256" key="2">
    <source>
        <dbReference type="ARBA" id="ARBA00006149"/>
    </source>
</evidence>
<dbReference type="Gene3D" id="3.40.50.150">
    <property type="entry name" value="Vaccinia Virus protein VP39"/>
    <property type="match status" value="1"/>
</dbReference>
<geneLocation type="mitochondrion" evidence="9"/>
<dbReference type="NCBIfam" id="TIGR00537">
    <property type="entry name" value="hemK_rel_arch"/>
    <property type="match status" value="1"/>
</dbReference>